<proteinExistence type="predicted"/>
<evidence type="ECO:0000313" key="3">
    <source>
        <dbReference type="Proteomes" id="UP000288805"/>
    </source>
</evidence>
<dbReference type="EMBL" id="QGNW01002653">
    <property type="protein sequence ID" value="RVW13408.1"/>
    <property type="molecule type" value="Genomic_DNA"/>
</dbReference>
<organism evidence="2 3">
    <name type="scientific">Vitis vinifera</name>
    <name type="common">Grape</name>
    <dbReference type="NCBI Taxonomy" id="29760"/>
    <lineage>
        <taxon>Eukaryota</taxon>
        <taxon>Viridiplantae</taxon>
        <taxon>Streptophyta</taxon>
        <taxon>Embryophyta</taxon>
        <taxon>Tracheophyta</taxon>
        <taxon>Spermatophyta</taxon>
        <taxon>Magnoliopsida</taxon>
        <taxon>eudicotyledons</taxon>
        <taxon>Gunneridae</taxon>
        <taxon>Pentapetalae</taxon>
        <taxon>rosids</taxon>
        <taxon>Vitales</taxon>
        <taxon>Vitaceae</taxon>
        <taxon>Viteae</taxon>
        <taxon>Vitis</taxon>
    </lineage>
</organism>
<dbReference type="InterPro" id="IPR025724">
    <property type="entry name" value="GAG-pre-integrase_dom"/>
</dbReference>
<reference evidence="2 3" key="1">
    <citation type="journal article" date="2018" name="PLoS Genet.">
        <title>Population sequencing reveals clonal diversity and ancestral inbreeding in the grapevine cultivar Chardonnay.</title>
        <authorList>
            <person name="Roach M.J."/>
            <person name="Johnson D.L."/>
            <person name="Bohlmann J."/>
            <person name="van Vuuren H.J."/>
            <person name="Jones S.J."/>
            <person name="Pretorius I.S."/>
            <person name="Schmidt S.A."/>
            <person name="Borneman A.R."/>
        </authorList>
    </citation>
    <scope>NUCLEOTIDE SEQUENCE [LARGE SCALE GENOMIC DNA]</scope>
    <source>
        <strain evidence="3">cv. Chardonnay</strain>
        <tissue evidence="2">Leaf</tissue>
    </source>
</reference>
<dbReference type="Pfam" id="PF13976">
    <property type="entry name" value="gag_pre-integrs"/>
    <property type="match status" value="1"/>
</dbReference>
<comment type="caution">
    <text evidence="2">The sequence shown here is derived from an EMBL/GenBank/DDBJ whole genome shotgun (WGS) entry which is preliminary data.</text>
</comment>
<feature type="domain" description="GAG-pre-integrase" evidence="1">
    <location>
        <begin position="47"/>
        <end position="97"/>
    </location>
</feature>
<sequence>MTGDKSFFTSFENFDGGVVTFRDGNLAKVKGKGGIVILGCPKLDEAKLDPIELWHRRLGHINYRNLVHLVKTKKVRGIPKLSGEAKPIYGECMKGKQTKPLEFLNRMELLKEKIECYLKWLRWTFGREGYILRNGDNLGKFDAKSDLGNVNERVVTRRQSRLNEMGLVCYTSQLGPKNVEEALGDESWTITL</sequence>
<dbReference type="AlphaFoldDB" id="A0A438BR31"/>
<evidence type="ECO:0000313" key="2">
    <source>
        <dbReference type="EMBL" id="RVW13408.1"/>
    </source>
</evidence>
<accession>A0A438BR31</accession>
<dbReference type="Proteomes" id="UP000288805">
    <property type="component" value="Unassembled WGS sequence"/>
</dbReference>
<gene>
    <name evidence="2" type="ORF">CK203_102333</name>
</gene>
<name>A0A438BR31_VITVI</name>
<protein>
    <recommendedName>
        <fullName evidence="1">GAG-pre-integrase domain-containing protein</fullName>
    </recommendedName>
</protein>
<evidence type="ECO:0000259" key="1">
    <source>
        <dbReference type="Pfam" id="PF13976"/>
    </source>
</evidence>